<feature type="region of interest" description="Disordered" evidence="1">
    <location>
        <begin position="37"/>
        <end position="105"/>
    </location>
</feature>
<feature type="compositionally biased region" description="Basic and acidic residues" evidence="1">
    <location>
        <begin position="54"/>
        <end position="72"/>
    </location>
</feature>
<accession>A0A8S0QSK4</accession>
<dbReference type="OrthoDB" id="923889at2759"/>
<reference evidence="2 3" key="1">
    <citation type="submission" date="2019-12" db="EMBL/GenBank/DDBJ databases">
        <authorList>
            <person name="Alioto T."/>
            <person name="Alioto T."/>
            <person name="Gomez Garrido J."/>
        </authorList>
    </citation>
    <scope>NUCLEOTIDE SEQUENCE [LARGE SCALE GENOMIC DNA]</scope>
</reference>
<dbReference type="Proteomes" id="UP000594638">
    <property type="component" value="Unassembled WGS sequence"/>
</dbReference>
<feature type="compositionally biased region" description="Basic and acidic residues" evidence="1">
    <location>
        <begin position="95"/>
        <end position="105"/>
    </location>
</feature>
<organism evidence="2 3">
    <name type="scientific">Olea europaea subsp. europaea</name>
    <dbReference type="NCBI Taxonomy" id="158383"/>
    <lineage>
        <taxon>Eukaryota</taxon>
        <taxon>Viridiplantae</taxon>
        <taxon>Streptophyta</taxon>
        <taxon>Embryophyta</taxon>
        <taxon>Tracheophyta</taxon>
        <taxon>Spermatophyta</taxon>
        <taxon>Magnoliopsida</taxon>
        <taxon>eudicotyledons</taxon>
        <taxon>Gunneridae</taxon>
        <taxon>Pentapetalae</taxon>
        <taxon>asterids</taxon>
        <taxon>lamiids</taxon>
        <taxon>Lamiales</taxon>
        <taxon>Oleaceae</taxon>
        <taxon>Oleeae</taxon>
        <taxon>Olea</taxon>
    </lineage>
</organism>
<gene>
    <name evidence="2" type="ORF">OLEA9_A016003</name>
</gene>
<dbReference type="Gramene" id="OE9A016003T1">
    <property type="protein sequence ID" value="OE9A016003C1"/>
    <property type="gene ID" value="OE9A016003"/>
</dbReference>
<dbReference type="EMBL" id="CACTIH010001919">
    <property type="protein sequence ID" value="CAA2968740.1"/>
    <property type="molecule type" value="Genomic_DNA"/>
</dbReference>
<name>A0A8S0QSK4_OLEEU</name>
<evidence type="ECO:0000256" key="1">
    <source>
        <dbReference type="SAM" id="MobiDB-lite"/>
    </source>
</evidence>
<dbReference type="AlphaFoldDB" id="A0A8S0QSK4"/>
<protein>
    <submittedName>
        <fullName evidence="2">Uncharacterized protein</fullName>
    </submittedName>
</protein>
<sequence>MSVLQKLEEKQRIVQEKKNVFSHEKLILGDNCAAKNQVQHEGKAPRAKKGKSQRLHDVQDRPSKKSNSERQHGTQINLKSIVKSSSVHEQAGSKNNEKKEDNKSYSDFKVTEIANFGMEGNSSSILPSKQLDKSHSSGYSEFRKQVINILREPYNKEEYDELRQAIEAQKTEESKESSSKLKIA</sequence>
<keyword evidence="3" id="KW-1185">Reference proteome</keyword>
<feature type="compositionally biased region" description="Polar residues" evidence="1">
    <location>
        <begin position="73"/>
        <end position="88"/>
    </location>
</feature>
<proteinExistence type="predicted"/>
<evidence type="ECO:0000313" key="2">
    <source>
        <dbReference type="EMBL" id="CAA2968740.1"/>
    </source>
</evidence>
<evidence type="ECO:0000313" key="3">
    <source>
        <dbReference type="Proteomes" id="UP000594638"/>
    </source>
</evidence>
<comment type="caution">
    <text evidence="2">The sequence shown here is derived from an EMBL/GenBank/DDBJ whole genome shotgun (WGS) entry which is preliminary data.</text>
</comment>